<dbReference type="InterPro" id="IPR059023">
    <property type="entry name" value="RNA_hel_CTD"/>
</dbReference>
<evidence type="ECO:0000259" key="12">
    <source>
        <dbReference type="PROSITE" id="PS50103"/>
    </source>
</evidence>
<dbReference type="InterPro" id="IPR000571">
    <property type="entry name" value="Znf_CCCH"/>
</dbReference>
<dbReference type="Proteomes" id="UP001378592">
    <property type="component" value="Unassembled WGS sequence"/>
</dbReference>
<dbReference type="Pfam" id="PF21010">
    <property type="entry name" value="HA2_C"/>
    <property type="match status" value="1"/>
</dbReference>
<feature type="zinc finger region" description="C3H1-type" evidence="9">
    <location>
        <begin position="254"/>
        <end position="281"/>
    </location>
</feature>
<protein>
    <recommendedName>
        <fullName evidence="2">RNA helicase</fullName>
        <ecNumber evidence="2">3.6.4.13</ecNumber>
    </recommendedName>
</protein>
<dbReference type="InterPro" id="IPR011545">
    <property type="entry name" value="DEAD/DEAH_box_helicase_dom"/>
</dbReference>
<dbReference type="InterPro" id="IPR048333">
    <property type="entry name" value="HA2_WH"/>
</dbReference>
<dbReference type="SMART" id="SM00490">
    <property type="entry name" value="HELICc"/>
    <property type="match status" value="1"/>
</dbReference>
<dbReference type="SMART" id="SM00487">
    <property type="entry name" value="DEXDc"/>
    <property type="match status" value="1"/>
</dbReference>
<dbReference type="InterPro" id="IPR006575">
    <property type="entry name" value="RWD_dom"/>
</dbReference>
<dbReference type="GO" id="GO:0008270">
    <property type="term" value="F:zinc ion binding"/>
    <property type="evidence" value="ECO:0007669"/>
    <property type="project" value="UniProtKB-KW"/>
</dbReference>
<keyword evidence="3" id="KW-0547">Nucleotide-binding</keyword>
<keyword evidence="9" id="KW-0863">Zinc-finger</keyword>
<evidence type="ECO:0000256" key="7">
    <source>
        <dbReference type="ARBA" id="ARBA00023054"/>
    </source>
</evidence>
<evidence type="ECO:0000256" key="2">
    <source>
        <dbReference type="ARBA" id="ARBA00012552"/>
    </source>
</evidence>
<comment type="caution">
    <text evidence="15">The sequence shown here is derived from an EMBL/GenBank/DDBJ whole genome shotgun (WGS) entry which is preliminary data.</text>
</comment>
<keyword evidence="16" id="KW-1185">Reference proteome</keyword>
<dbReference type="InterPro" id="IPR009060">
    <property type="entry name" value="UBA-like_sf"/>
</dbReference>
<dbReference type="InterPro" id="IPR015940">
    <property type="entry name" value="UBA"/>
</dbReference>
<dbReference type="InterPro" id="IPR001650">
    <property type="entry name" value="Helicase_C-like"/>
</dbReference>
<dbReference type="PROSITE" id="PS51194">
    <property type="entry name" value="HELICASE_CTER"/>
    <property type="match status" value="1"/>
</dbReference>
<dbReference type="SMART" id="SM00847">
    <property type="entry name" value="HA2"/>
    <property type="match status" value="1"/>
</dbReference>
<dbReference type="CDD" id="cd23825">
    <property type="entry name" value="RWD_DHX57"/>
    <property type="match status" value="1"/>
</dbReference>
<keyword evidence="9" id="KW-0862">Zinc</keyword>
<dbReference type="Gene3D" id="1.20.120.1080">
    <property type="match status" value="1"/>
</dbReference>
<reference evidence="15 16" key="1">
    <citation type="submission" date="2024-03" db="EMBL/GenBank/DDBJ databases">
        <title>The genome assembly and annotation of the cricket Gryllus longicercus Weissman &amp; Gray.</title>
        <authorList>
            <person name="Szrajer S."/>
            <person name="Gray D."/>
            <person name="Ylla G."/>
        </authorList>
    </citation>
    <scope>NUCLEOTIDE SEQUENCE [LARGE SCALE GENOMIC DNA]</scope>
    <source>
        <strain evidence="15">DAG 2021-001</strain>
        <tissue evidence="15">Whole body minus gut</tissue>
    </source>
</reference>
<gene>
    <name evidence="15" type="ORF">R5R35_004612</name>
</gene>
<dbReference type="GO" id="GO:0003724">
    <property type="term" value="F:RNA helicase activity"/>
    <property type="evidence" value="ECO:0007669"/>
    <property type="project" value="UniProtKB-EC"/>
</dbReference>
<evidence type="ECO:0000313" key="16">
    <source>
        <dbReference type="Proteomes" id="UP001378592"/>
    </source>
</evidence>
<dbReference type="InterPro" id="IPR027417">
    <property type="entry name" value="P-loop_NTPase"/>
</dbReference>
<dbReference type="InterPro" id="IPR011709">
    <property type="entry name" value="DEAD-box_helicase_OB_fold"/>
</dbReference>
<evidence type="ECO:0000259" key="13">
    <source>
        <dbReference type="PROSITE" id="PS51192"/>
    </source>
</evidence>
<evidence type="ECO:0000256" key="6">
    <source>
        <dbReference type="ARBA" id="ARBA00022840"/>
    </source>
</evidence>
<dbReference type="Pfam" id="PF00270">
    <property type="entry name" value="DEAD"/>
    <property type="match status" value="1"/>
</dbReference>
<dbReference type="Pfam" id="PF05773">
    <property type="entry name" value="RWD"/>
    <property type="match status" value="1"/>
</dbReference>
<dbReference type="GO" id="GO:0005524">
    <property type="term" value="F:ATP binding"/>
    <property type="evidence" value="ECO:0007669"/>
    <property type="project" value="UniProtKB-KW"/>
</dbReference>
<keyword evidence="5" id="KW-0347">Helicase</keyword>
<evidence type="ECO:0000256" key="10">
    <source>
        <dbReference type="SAM" id="MobiDB-lite"/>
    </source>
</evidence>
<dbReference type="PANTHER" id="PTHR18934">
    <property type="entry name" value="ATP-DEPENDENT RNA HELICASE"/>
    <property type="match status" value="1"/>
</dbReference>
<dbReference type="InterPro" id="IPR016135">
    <property type="entry name" value="UBQ-conjugating_enzyme/RWD"/>
</dbReference>
<feature type="region of interest" description="Disordered" evidence="10">
    <location>
        <begin position="1"/>
        <end position="44"/>
    </location>
</feature>
<evidence type="ECO:0000256" key="4">
    <source>
        <dbReference type="ARBA" id="ARBA00022801"/>
    </source>
</evidence>
<name>A0AAN9ZG82_9ORTH</name>
<dbReference type="InterPro" id="IPR007502">
    <property type="entry name" value="Helicase-assoc_dom"/>
</dbReference>
<dbReference type="InterPro" id="IPR014001">
    <property type="entry name" value="Helicase_ATP-bd"/>
</dbReference>
<dbReference type="GO" id="GO:0003723">
    <property type="term" value="F:RNA binding"/>
    <property type="evidence" value="ECO:0007669"/>
    <property type="project" value="TreeGrafter"/>
</dbReference>
<dbReference type="PROSITE" id="PS50030">
    <property type="entry name" value="UBA"/>
    <property type="match status" value="1"/>
</dbReference>
<proteinExistence type="inferred from homology"/>
<feature type="domain" description="C3H1-type" evidence="12">
    <location>
        <begin position="254"/>
        <end position="281"/>
    </location>
</feature>
<keyword evidence="6" id="KW-0067">ATP-binding</keyword>
<dbReference type="EC" id="3.6.4.13" evidence="2"/>
<dbReference type="Pfam" id="PF26026">
    <property type="entry name" value="RNA_hel_CTD"/>
    <property type="match status" value="1"/>
</dbReference>
<dbReference type="PANTHER" id="PTHR18934:SF145">
    <property type="entry name" value="ATP-DEPENDENT RNA HELICASE DHX57-RELATED"/>
    <property type="match status" value="1"/>
</dbReference>
<dbReference type="SUPFAM" id="SSF46934">
    <property type="entry name" value="UBA-like"/>
    <property type="match status" value="1"/>
</dbReference>
<dbReference type="SUPFAM" id="SSF52540">
    <property type="entry name" value="P-loop containing nucleoside triphosphate hydrolases"/>
    <property type="match status" value="1"/>
</dbReference>
<dbReference type="EMBL" id="JAZDUA010000005">
    <property type="protein sequence ID" value="KAK7874066.1"/>
    <property type="molecule type" value="Genomic_DNA"/>
</dbReference>
<dbReference type="CDD" id="cd18791">
    <property type="entry name" value="SF2_C_RHA"/>
    <property type="match status" value="1"/>
</dbReference>
<feature type="compositionally biased region" description="Low complexity" evidence="10">
    <location>
        <begin position="1"/>
        <end position="10"/>
    </location>
</feature>
<evidence type="ECO:0000256" key="1">
    <source>
        <dbReference type="ARBA" id="ARBA00008792"/>
    </source>
</evidence>
<sequence length="1285" mass="144732">MSSKKTSSKSTKSKNADSVQNGDVVVATKAGGDKSSSNDGEERRARLKVEMKTLFMSQESEDLLLDTMKELHGKNFCLRDISAYKDKGENLSKLYWMDRGHLIVQGGIDYSKPKDSVSMKDQVNKFALARLQGYGFHKSHCAEALEITDGDVGTALEVLASKYFRVQTRFPNVKKLQEDEDEEGKELNFSGDLESAVEQMKEEKCVLESIYESLFEERIANRVWLLHLEIPYLIDLYVKPKKNLEIGKEQRKPKKEAEICRFFAKGHCKFATGCRNSHILPNSTTTETKKKVEAEEKFVFNLEIRFPEGLCYPAESPLIYLSTNCPKVPADACLRLARRLQQEAMTCSQSEQPCVYTVTQILLEKQEEMLEILKVWKGDFPLSEEKLFPDMKGKKNSLNGMQVDNNFGHNSRGQRAGKSQQNMKEVMRENSRIIQKFFEMQDSCPKYQKMVEARAKLPAWVKCEDILSAIDESQVVVISGETGCGKSTQVPQFLLDQWLTGACDDEHREIVCTQPRRISAIGVAERVADERADRIGGVVGYQIRLESKTSSSTRLLFCTTGILLRRLEGDPNLSSITHIIVDEVHERSEESDFLLMILRDLLQVRKDLKVVLMSATLNANLFSSYFGKVPIIEIPGRTFPVQQFFLEDTLDIIEYALEENSQYCRDIKKPFSDSESFEVELAVADQKTAVIPNPATRDEHLTISQMNYRYDGYSVLTKKCLYLMDGEKINYDLIESLLVWIIKGTHKFPRSGTILVFLPGLAEIQTLYDQINDNPILGSRGGQISLLPLHSTLSSEEQAAVFKKPKGGARKIVLSTNIAETSVTIDDCVFVVDCGRMKEKRFDSNRNMESLELVWVSQANAQQRKGRAGRVMAGVCFHLFTKHRFDFHFLKQPIPELHRVPLEQLILRIKTLTLFSHLDVHSVLGRTLEPPPADSIDSALQRLKDVGAMDLQNNLTALGRHLAALPVDVRIGKLIIYGAIFCCVDSSLTIAACLSHKSPFVAPFGKKELADSRKKTFAVGNSDQLTVLKAYKAWQKQCNVSKLAGQAFVQENFLSWRTLVMLADIKQQFLELLASIGFVSPDTVRRRRGGSDIVLAQTGPELNANGENNQLLVAILCAALYPQVVQVLTPEKSYTASATGAVPKQPKAADLRFKTRDDGFVFLHPSSINYTVTHFTSPYLVYQEKVKTSRVFIRDTSMVPLLPLVLFSGCGLTVEMSRGEFVLALADGWIKFLVEKHNVAELIKMIRSEFVDLLAKKIEDPSLDLLTHERGKKIVRTIIHLVTRG</sequence>
<keyword evidence="9" id="KW-0479">Metal-binding</keyword>
<feature type="domain" description="Helicase ATP-binding" evidence="13">
    <location>
        <begin position="467"/>
        <end position="635"/>
    </location>
</feature>
<dbReference type="Gene3D" id="3.10.110.10">
    <property type="entry name" value="Ubiquitin Conjugating Enzyme"/>
    <property type="match status" value="1"/>
</dbReference>
<evidence type="ECO:0000256" key="8">
    <source>
        <dbReference type="ARBA" id="ARBA00047984"/>
    </source>
</evidence>
<dbReference type="PROSITE" id="PS50103">
    <property type="entry name" value="ZF_C3H1"/>
    <property type="match status" value="1"/>
</dbReference>
<dbReference type="FunFam" id="3.40.50.300:FF:001214">
    <property type="entry name" value="DExH-box ATP-dependent RNA helicase"/>
    <property type="match status" value="1"/>
</dbReference>
<dbReference type="GO" id="GO:0016787">
    <property type="term" value="F:hydrolase activity"/>
    <property type="evidence" value="ECO:0007669"/>
    <property type="project" value="UniProtKB-KW"/>
</dbReference>
<dbReference type="Pfam" id="PF04408">
    <property type="entry name" value="WHD_HA2"/>
    <property type="match status" value="1"/>
</dbReference>
<keyword evidence="7" id="KW-0175">Coiled coil</keyword>
<evidence type="ECO:0000313" key="15">
    <source>
        <dbReference type="EMBL" id="KAK7874066.1"/>
    </source>
</evidence>
<evidence type="ECO:0000256" key="9">
    <source>
        <dbReference type="PROSITE-ProRule" id="PRU00723"/>
    </source>
</evidence>
<dbReference type="Gene3D" id="3.40.50.300">
    <property type="entry name" value="P-loop containing nucleotide triphosphate hydrolases"/>
    <property type="match status" value="2"/>
</dbReference>
<feature type="domain" description="Helicase C-terminal" evidence="14">
    <location>
        <begin position="733"/>
        <end position="913"/>
    </location>
</feature>
<dbReference type="PROSITE" id="PS51192">
    <property type="entry name" value="HELICASE_ATP_BIND_1"/>
    <property type="match status" value="1"/>
</dbReference>
<evidence type="ECO:0000259" key="11">
    <source>
        <dbReference type="PROSITE" id="PS50030"/>
    </source>
</evidence>
<comment type="catalytic activity">
    <reaction evidence="8">
        <text>ATP + H2O = ADP + phosphate + H(+)</text>
        <dbReference type="Rhea" id="RHEA:13065"/>
        <dbReference type="ChEBI" id="CHEBI:15377"/>
        <dbReference type="ChEBI" id="CHEBI:15378"/>
        <dbReference type="ChEBI" id="CHEBI:30616"/>
        <dbReference type="ChEBI" id="CHEBI:43474"/>
        <dbReference type="ChEBI" id="CHEBI:456216"/>
        <dbReference type="EC" id="3.6.4.13"/>
    </reaction>
</comment>
<evidence type="ECO:0000256" key="5">
    <source>
        <dbReference type="ARBA" id="ARBA00022806"/>
    </source>
</evidence>
<organism evidence="15 16">
    <name type="scientific">Gryllus longicercus</name>
    <dbReference type="NCBI Taxonomy" id="2509291"/>
    <lineage>
        <taxon>Eukaryota</taxon>
        <taxon>Metazoa</taxon>
        <taxon>Ecdysozoa</taxon>
        <taxon>Arthropoda</taxon>
        <taxon>Hexapoda</taxon>
        <taxon>Insecta</taxon>
        <taxon>Pterygota</taxon>
        <taxon>Neoptera</taxon>
        <taxon>Polyneoptera</taxon>
        <taxon>Orthoptera</taxon>
        <taxon>Ensifera</taxon>
        <taxon>Gryllidea</taxon>
        <taxon>Grylloidea</taxon>
        <taxon>Gryllidae</taxon>
        <taxon>Gryllinae</taxon>
        <taxon>Gryllus</taxon>
    </lineage>
</organism>
<dbReference type="FunFam" id="1.20.120.1080:FF:000002">
    <property type="entry name" value="Putative ATP-dependent RNA helicase DHX36"/>
    <property type="match status" value="1"/>
</dbReference>
<evidence type="ECO:0000256" key="3">
    <source>
        <dbReference type="ARBA" id="ARBA00022741"/>
    </source>
</evidence>
<accession>A0AAN9ZG82</accession>
<evidence type="ECO:0000259" key="14">
    <source>
        <dbReference type="PROSITE" id="PS51194"/>
    </source>
</evidence>
<keyword evidence="4" id="KW-0378">Hydrolase</keyword>
<dbReference type="Pfam" id="PF00271">
    <property type="entry name" value="Helicase_C"/>
    <property type="match status" value="1"/>
</dbReference>
<feature type="domain" description="UBA" evidence="11">
    <location>
        <begin position="118"/>
        <end position="162"/>
    </location>
</feature>
<comment type="similarity">
    <text evidence="1">Belongs to the DEAD box helicase family. DEAH subfamily.</text>
</comment>
<dbReference type="FunFam" id="3.40.50.300:FF:000325">
    <property type="entry name" value="ATP-dependent RNA helicase DHX29"/>
    <property type="match status" value="1"/>
</dbReference>
<dbReference type="Pfam" id="PF07717">
    <property type="entry name" value="OB_NTP_bind"/>
    <property type="match status" value="1"/>
</dbReference>